<evidence type="ECO:0000313" key="2">
    <source>
        <dbReference type="EMBL" id="QXW48430.1"/>
    </source>
</evidence>
<keyword evidence="1" id="KW-0812">Transmembrane</keyword>
<dbReference type="SUPFAM" id="SSF51197">
    <property type="entry name" value="Clavaminate synthase-like"/>
    <property type="match status" value="1"/>
</dbReference>
<dbReference type="AlphaFoldDB" id="A0A8F7N5V6"/>
<name>A0A8F7N5V6_SALER</name>
<sequence length="244" mass="27957">MFDIQKHRHNYFYNLATVVEELIPAEICDNLTDRVNTIIAQGLVDHVNHSGLGNDAVSDLGRVYNHHIFKGPDVRAHLPELNAIYHAITPLISLITCTDAIVSPYSLSVINIKAYPPGGGALGLHYDTNGIAVLLFLTDNNEAPLRMQINRSHPARKETWTEHKKIFARKGALLVMQGRKTHHDSEPTITEQKLSVVYNFYERHDTDRYEDFDNFVYYGNKPKELIYHAYILFLLHFISYMIKP</sequence>
<proteinExistence type="predicted"/>
<dbReference type="EMBL" id="CP079713">
    <property type="protein sequence ID" value="QXW48430.1"/>
    <property type="molecule type" value="Genomic_DNA"/>
</dbReference>
<evidence type="ECO:0000256" key="1">
    <source>
        <dbReference type="SAM" id="Phobius"/>
    </source>
</evidence>
<accession>A0A8F7N5V6</accession>
<protein>
    <recommendedName>
        <fullName evidence="3">Fe2OG dioxygenase domain-containing protein</fullName>
    </recommendedName>
</protein>
<keyword evidence="1" id="KW-1133">Transmembrane helix</keyword>
<dbReference type="Gene3D" id="2.60.120.620">
    <property type="entry name" value="q2cbj1_9rhob like domain"/>
    <property type="match status" value="1"/>
</dbReference>
<keyword evidence="1" id="KW-0472">Membrane</keyword>
<gene>
    <name evidence="2" type="ORF">KX325_15545</name>
</gene>
<organism evidence="2">
    <name type="scientific">Salmonella enterica subsp. arizonae</name>
    <dbReference type="NCBI Taxonomy" id="59203"/>
    <lineage>
        <taxon>Bacteria</taxon>
        <taxon>Pseudomonadati</taxon>
        <taxon>Pseudomonadota</taxon>
        <taxon>Gammaproteobacteria</taxon>
        <taxon>Enterobacterales</taxon>
        <taxon>Enterobacteriaceae</taxon>
        <taxon>Salmonella</taxon>
    </lineage>
</organism>
<reference evidence="2" key="1">
    <citation type="submission" date="2021-07" db="EMBL/GenBank/DDBJ databases">
        <title>Whole-Genome Sequences of non-enterica strains of Salmonella enterica isolated from poultry houses.</title>
        <authorList>
            <person name="Lamas A."/>
            <person name="Regal P."/>
            <person name="Miranda J.M."/>
            <person name="Vazquez B."/>
            <person name="Cepeda A."/>
            <person name="Franco C.M."/>
        </authorList>
    </citation>
    <scope>NUCLEOTIDE SEQUENCE</scope>
    <source>
        <strain evidence="2">LHICA_AZ23</strain>
    </source>
</reference>
<feature type="transmembrane region" description="Helical" evidence="1">
    <location>
        <begin position="225"/>
        <end position="242"/>
    </location>
</feature>
<evidence type="ECO:0008006" key="3">
    <source>
        <dbReference type="Google" id="ProtNLM"/>
    </source>
</evidence>